<protein>
    <submittedName>
        <fullName evidence="1">Unnamed protein product</fullName>
    </submittedName>
</protein>
<evidence type="ECO:0000313" key="2">
    <source>
        <dbReference type="Proteomes" id="UP001165101"/>
    </source>
</evidence>
<dbReference type="EMBL" id="BSXV01003491">
    <property type="protein sequence ID" value="GME98456.1"/>
    <property type="molecule type" value="Genomic_DNA"/>
</dbReference>
<comment type="caution">
    <text evidence="1">The sequence shown here is derived from an EMBL/GenBank/DDBJ whole genome shotgun (WGS) entry which is preliminary data.</text>
</comment>
<sequence>MGNISLPIPPHQSLNYLNSTHLPIKPLSATGSSAFGPSPNVPSAAVVAIPTSSVSMSSTSSLTTSQLPIFRSRQLNQLPSINQPYTNNTIPLYKTTNKQNQVVTPTNNISPSSPMSTTSSSYSSSHHSQTQAPVLPAISLISSMNPSSSQLPQQLLRGIQQRNRLISNNRELGKRLTGDRDDTTSQTTEEAEQHSLMNPLPLQHERDLEDQINEANQQLSDPILSASVLASSLNELLTSRIDEIRDILPEDEMLSPFYDLFDEITFPVQLAGDSAPANQITPIDFSDPNNLNVGTTPKSGAASLSGHLHHHHHHHHHSGILPSQKKRHRSESDDTKKENSISIKDILINDAPEIADKNHTSLKNMLSSSVSLASKISNIKTESNILLKKDKATEDDHKTSEDKDEKNIKEATFNLKDMKVPEFITKPFPLQSIQIAEEHKKYLKYFYDDYSKVILPFQPSAESNPAREIILSYAQNNEYLLSVVLACGALQSFRYTNDPKDESSYGAYLSTCLRLFSKKLSNEKNLEDNIEPMLLTVLLLTSYTASSMVQEWRPHLRGAKDLLTNYVPKYSNPSNLKGNIFVLAFCRCWYISIEVLAGLASPGGGTIQNDKEFDSILHSGFPEIKSILESINIGRSDGFNLLYGYSYECFDCLQELIKNIKKLQVLMMV</sequence>
<dbReference type="Proteomes" id="UP001165101">
    <property type="component" value="Unassembled WGS sequence"/>
</dbReference>
<keyword evidence="2" id="KW-1185">Reference proteome</keyword>
<organism evidence="1 2">
    <name type="scientific">Candida boidinii</name>
    <name type="common">Yeast</name>
    <dbReference type="NCBI Taxonomy" id="5477"/>
    <lineage>
        <taxon>Eukaryota</taxon>
        <taxon>Fungi</taxon>
        <taxon>Dikarya</taxon>
        <taxon>Ascomycota</taxon>
        <taxon>Saccharomycotina</taxon>
        <taxon>Pichiomycetes</taxon>
        <taxon>Pichiales</taxon>
        <taxon>Pichiaceae</taxon>
        <taxon>Ogataea</taxon>
        <taxon>Ogataea/Candida clade</taxon>
    </lineage>
</organism>
<name>A0ACB5U0F5_CANBO</name>
<gene>
    <name evidence="1" type="ORF">Cboi01_000495000</name>
</gene>
<accession>A0ACB5U0F5</accession>
<evidence type="ECO:0000313" key="1">
    <source>
        <dbReference type="EMBL" id="GME98456.1"/>
    </source>
</evidence>
<reference evidence="1" key="1">
    <citation type="submission" date="2023-04" db="EMBL/GenBank/DDBJ databases">
        <title>Candida boidinii NBRC 1967.</title>
        <authorList>
            <person name="Ichikawa N."/>
            <person name="Sato H."/>
            <person name="Tonouchi N."/>
        </authorList>
    </citation>
    <scope>NUCLEOTIDE SEQUENCE</scope>
    <source>
        <strain evidence="1">NBRC 1967</strain>
    </source>
</reference>
<proteinExistence type="predicted"/>